<evidence type="ECO:0000256" key="11">
    <source>
        <dbReference type="ARBA" id="ARBA00022989"/>
    </source>
</evidence>
<keyword evidence="9" id="KW-0418">Kinase</keyword>
<keyword evidence="13" id="KW-1015">Disulfide bond</keyword>
<keyword evidence="3" id="KW-0723">Serine/threonine-protein kinase</keyword>
<dbReference type="AlphaFoldDB" id="A0A2G5E5G1"/>
<dbReference type="PANTHER" id="PTHR27002:SF814">
    <property type="entry name" value="CYSTEINE-RICH RECEPTOR-LIKE PROTEIN KINASE 10"/>
    <property type="match status" value="1"/>
</dbReference>
<dbReference type="Pfam" id="PF07714">
    <property type="entry name" value="PK_Tyr_Ser-Thr"/>
    <property type="match status" value="1"/>
</dbReference>
<keyword evidence="5" id="KW-0812">Transmembrane</keyword>
<evidence type="ECO:0000259" key="18">
    <source>
        <dbReference type="PROSITE" id="PS50011"/>
    </source>
</evidence>
<feature type="domain" description="Gnk2-homologous" evidence="19">
    <location>
        <begin position="119"/>
        <end position="235"/>
    </location>
</feature>
<dbReference type="EC" id="2.7.11.1" evidence="2"/>
<dbReference type="SUPFAM" id="SSF56112">
    <property type="entry name" value="Protein kinase-like (PK-like)"/>
    <property type="match status" value="1"/>
</dbReference>
<feature type="domain" description="Gnk2-homologous" evidence="19">
    <location>
        <begin position="6"/>
        <end position="110"/>
    </location>
</feature>
<dbReference type="InterPro" id="IPR001245">
    <property type="entry name" value="Ser-Thr/Tyr_kinase_cat_dom"/>
</dbReference>
<evidence type="ECO:0000256" key="17">
    <source>
        <dbReference type="SAM" id="MobiDB-lite"/>
    </source>
</evidence>
<evidence type="ECO:0000256" key="12">
    <source>
        <dbReference type="ARBA" id="ARBA00023136"/>
    </source>
</evidence>
<dbReference type="GO" id="GO:0005524">
    <property type="term" value="F:ATP binding"/>
    <property type="evidence" value="ECO:0007669"/>
    <property type="project" value="UniProtKB-KW"/>
</dbReference>
<keyword evidence="21" id="KW-1185">Reference proteome</keyword>
<dbReference type="PROSITE" id="PS50011">
    <property type="entry name" value="PROTEIN_KINASE_DOM"/>
    <property type="match status" value="1"/>
</dbReference>
<keyword evidence="10" id="KW-0067">ATP-binding</keyword>
<accession>A0A2G5E5G1</accession>
<evidence type="ECO:0000256" key="15">
    <source>
        <dbReference type="ARBA" id="ARBA00047899"/>
    </source>
</evidence>
<dbReference type="OrthoDB" id="4062651at2759"/>
<dbReference type="Gene3D" id="1.10.510.10">
    <property type="entry name" value="Transferase(Phosphotransferase) domain 1"/>
    <property type="match status" value="1"/>
</dbReference>
<evidence type="ECO:0000256" key="7">
    <source>
        <dbReference type="ARBA" id="ARBA00022737"/>
    </source>
</evidence>
<dbReference type="InterPro" id="IPR000719">
    <property type="entry name" value="Prot_kinase_dom"/>
</dbReference>
<dbReference type="EMBL" id="KZ305029">
    <property type="protein sequence ID" value="PIA50787.1"/>
    <property type="molecule type" value="Genomic_DNA"/>
</dbReference>
<evidence type="ECO:0000256" key="2">
    <source>
        <dbReference type="ARBA" id="ARBA00012513"/>
    </source>
</evidence>
<dbReference type="InterPro" id="IPR002902">
    <property type="entry name" value="GNK2"/>
</dbReference>
<protein>
    <recommendedName>
        <fullName evidence="2">non-specific serine/threonine protein kinase</fullName>
        <ecNumber evidence="2">2.7.11.1</ecNumber>
    </recommendedName>
</protein>
<evidence type="ECO:0000256" key="14">
    <source>
        <dbReference type="ARBA" id="ARBA00023180"/>
    </source>
</evidence>
<dbReference type="GO" id="GO:0005886">
    <property type="term" value="C:plasma membrane"/>
    <property type="evidence" value="ECO:0007669"/>
    <property type="project" value="TreeGrafter"/>
</dbReference>
<proteinExistence type="predicted"/>
<evidence type="ECO:0000313" key="20">
    <source>
        <dbReference type="EMBL" id="PIA50787.1"/>
    </source>
</evidence>
<name>A0A2G5E5G1_AQUCA</name>
<evidence type="ECO:0000256" key="1">
    <source>
        <dbReference type="ARBA" id="ARBA00004167"/>
    </source>
</evidence>
<dbReference type="CDD" id="cd14066">
    <property type="entry name" value="STKc_IRAK"/>
    <property type="match status" value="1"/>
</dbReference>
<dbReference type="PROSITE" id="PS00108">
    <property type="entry name" value="PROTEIN_KINASE_ST"/>
    <property type="match status" value="1"/>
</dbReference>
<dbReference type="InParanoid" id="A0A2G5E5G1"/>
<keyword evidence="6" id="KW-0732">Signal</keyword>
<dbReference type="Gene3D" id="3.30.200.20">
    <property type="entry name" value="Phosphorylase Kinase, domain 1"/>
    <property type="match status" value="1"/>
</dbReference>
<keyword evidence="8" id="KW-0547">Nucleotide-binding</keyword>
<dbReference type="Gene3D" id="3.30.430.20">
    <property type="entry name" value="Gnk2 domain, C-X8-C-X2-C motif"/>
    <property type="match status" value="2"/>
</dbReference>
<keyword evidence="12" id="KW-0472">Membrane</keyword>
<keyword evidence="7" id="KW-0677">Repeat</keyword>
<evidence type="ECO:0000256" key="13">
    <source>
        <dbReference type="ARBA" id="ARBA00023157"/>
    </source>
</evidence>
<dbReference type="InterPro" id="IPR008271">
    <property type="entry name" value="Ser/Thr_kinase_AS"/>
</dbReference>
<evidence type="ECO:0000256" key="3">
    <source>
        <dbReference type="ARBA" id="ARBA00022527"/>
    </source>
</evidence>
<dbReference type="FunFam" id="3.30.200.20:FF:000195">
    <property type="entry name" value="G-type lectin S-receptor-like serine/threonine-protein kinase"/>
    <property type="match status" value="1"/>
</dbReference>
<evidence type="ECO:0000256" key="5">
    <source>
        <dbReference type="ARBA" id="ARBA00022692"/>
    </source>
</evidence>
<evidence type="ECO:0000256" key="4">
    <source>
        <dbReference type="ARBA" id="ARBA00022679"/>
    </source>
</evidence>
<evidence type="ECO:0000256" key="16">
    <source>
        <dbReference type="ARBA" id="ARBA00048679"/>
    </source>
</evidence>
<comment type="subcellular location">
    <subcellularLocation>
        <location evidence="1">Membrane</location>
        <topology evidence="1">Single-pass membrane protein</topology>
    </subcellularLocation>
</comment>
<feature type="domain" description="Protein kinase" evidence="18">
    <location>
        <begin position="311"/>
        <end position="586"/>
    </location>
</feature>
<reference evidence="20 21" key="1">
    <citation type="submission" date="2017-09" db="EMBL/GenBank/DDBJ databases">
        <title>WGS assembly of Aquilegia coerulea Goldsmith.</title>
        <authorList>
            <person name="Hodges S."/>
            <person name="Kramer E."/>
            <person name="Nordborg M."/>
            <person name="Tomkins J."/>
            <person name="Borevitz J."/>
            <person name="Derieg N."/>
            <person name="Yan J."/>
            <person name="Mihaltcheva S."/>
            <person name="Hayes R.D."/>
            <person name="Rokhsar D."/>
        </authorList>
    </citation>
    <scope>NUCLEOTIDE SEQUENCE [LARGE SCALE GENOMIC DNA]</scope>
    <source>
        <strain evidence="21">cv. Goldsmith</strain>
    </source>
</reference>
<dbReference type="Proteomes" id="UP000230069">
    <property type="component" value="Unassembled WGS sequence"/>
</dbReference>
<dbReference type="InterPro" id="IPR038408">
    <property type="entry name" value="GNK2_sf"/>
</dbReference>
<dbReference type="InterPro" id="IPR011009">
    <property type="entry name" value="Kinase-like_dom_sf"/>
</dbReference>
<keyword evidence="14" id="KW-0325">Glycoprotein</keyword>
<evidence type="ECO:0000259" key="19">
    <source>
        <dbReference type="PROSITE" id="PS51473"/>
    </source>
</evidence>
<dbReference type="CDD" id="cd23509">
    <property type="entry name" value="Gnk2-like"/>
    <property type="match status" value="2"/>
</dbReference>
<feature type="region of interest" description="Disordered" evidence="17">
    <location>
        <begin position="597"/>
        <end position="620"/>
    </location>
</feature>
<evidence type="ECO:0000256" key="10">
    <source>
        <dbReference type="ARBA" id="ARBA00022840"/>
    </source>
</evidence>
<keyword evidence="11" id="KW-1133">Transmembrane helix</keyword>
<comment type="catalytic activity">
    <reaction evidence="15">
        <text>L-threonyl-[protein] + ATP = O-phospho-L-threonyl-[protein] + ADP + H(+)</text>
        <dbReference type="Rhea" id="RHEA:46608"/>
        <dbReference type="Rhea" id="RHEA-COMP:11060"/>
        <dbReference type="Rhea" id="RHEA-COMP:11605"/>
        <dbReference type="ChEBI" id="CHEBI:15378"/>
        <dbReference type="ChEBI" id="CHEBI:30013"/>
        <dbReference type="ChEBI" id="CHEBI:30616"/>
        <dbReference type="ChEBI" id="CHEBI:61977"/>
        <dbReference type="ChEBI" id="CHEBI:456216"/>
        <dbReference type="EC" id="2.7.11.1"/>
    </reaction>
</comment>
<organism evidence="20 21">
    <name type="scientific">Aquilegia coerulea</name>
    <name type="common">Rocky mountain columbine</name>
    <dbReference type="NCBI Taxonomy" id="218851"/>
    <lineage>
        <taxon>Eukaryota</taxon>
        <taxon>Viridiplantae</taxon>
        <taxon>Streptophyta</taxon>
        <taxon>Embryophyta</taxon>
        <taxon>Tracheophyta</taxon>
        <taxon>Spermatophyta</taxon>
        <taxon>Magnoliopsida</taxon>
        <taxon>Ranunculales</taxon>
        <taxon>Ranunculaceae</taxon>
        <taxon>Thalictroideae</taxon>
        <taxon>Aquilegia</taxon>
    </lineage>
</organism>
<comment type="catalytic activity">
    <reaction evidence="16">
        <text>L-seryl-[protein] + ATP = O-phospho-L-seryl-[protein] + ADP + H(+)</text>
        <dbReference type="Rhea" id="RHEA:17989"/>
        <dbReference type="Rhea" id="RHEA-COMP:9863"/>
        <dbReference type="Rhea" id="RHEA-COMP:11604"/>
        <dbReference type="ChEBI" id="CHEBI:15378"/>
        <dbReference type="ChEBI" id="CHEBI:29999"/>
        <dbReference type="ChEBI" id="CHEBI:30616"/>
        <dbReference type="ChEBI" id="CHEBI:83421"/>
        <dbReference type="ChEBI" id="CHEBI:456216"/>
        <dbReference type="EC" id="2.7.11.1"/>
    </reaction>
</comment>
<dbReference type="SMART" id="SM00220">
    <property type="entry name" value="S_TKc"/>
    <property type="match status" value="1"/>
</dbReference>
<dbReference type="GO" id="GO:0004674">
    <property type="term" value="F:protein serine/threonine kinase activity"/>
    <property type="evidence" value="ECO:0007669"/>
    <property type="project" value="UniProtKB-KW"/>
</dbReference>
<evidence type="ECO:0000256" key="9">
    <source>
        <dbReference type="ARBA" id="ARBA00022777"/>
    </source>
</evidence>
<dbReference type="Pfam" id="PF01657">
    <property type="entry name" value="Stress-antifung"/>
    <property type="match status" value="2"/>
</dbReference>
<evidence type="ECO:0000256" key="8">
    <source>
        <dbReference type="ARBA" id="ARBA00022741"/>
    </source>
</evidence>
<keyword evidence="4" id="KW-0808">Transferase</keyword>
<gene>
    <name evidence="20" type="ORF">AQUCO_01200200v1</name>
</gene>
<sequence length="620" mass="68673">MAKQNPRNLFLCNTPLNYTPSSPYSINLNLTLSSLVANAPLSFGFNSTAFGINTDQVVYGLLQCRGDISPQQCQICGAASSAAILKSCLYKREAVAFYDNCWLRYADYHFFDIANTTNSDPIGCLANEHDIIAPTDISVTLFAFMNNLSASAASNSLKFSTGVTHFTGYYSDDKGNYTNNATDIYGLVQCTRDLSKSSCLSCLRGMINYIPYCDKEGSNRVLSKSCMIRYEKHSFFNSSTPTMDAPPPFPPTIAALPPRKEWIEKKEIQLGQLHGISSINLNGNSEETSRVKGHDLPSIHLDAIQAATSNFSNANKLGQGGFGPVYKGMLHGKEIAVKRLSERSGQGSREFKNEVILISKLQHRNLVRLLGYCMEGCEKLLIYEYMPNTSLDVFIFDPARLPQLDWKTRYSIITGVARGLLYLHEDSRLKIIHRDLKASNILLDNEMTPKISDFGLAKIFRHTQSEAISKRIVGTYGYIAPEYARDGQFSVKSDVFSFGVLLLEIISGKKNNAFQLSEQTQSLPTYAWRLWSEGKGLELMDPLLKGSCVASEAMKCLHVSLLCVQEDPVDRPTMSTVVVMLVSDSINLAQPRNPASSERVVVSTNQSSNNEVTISSLSPR</sequence>
<dbReference type="PANTHER" id="PTHR27002">
    <property type="entry name" value="RECEPTOR-LIKE SERINE/THREONINE-PROTEIN KINASE SD1-8"/>
    <property type="match status" value="1"/>
</dbReference>
<dbReference type="FunFam" id="1.10.510.10:FF:000467">
    <property type="entry name" value="Liguleless narrow1"/>
    <property type="match status" value="1"/>
</dbReference>
<dbReference type="PROSITE" id="PS51473">
    <property type="entry name" value="GNK2"/>
    <property type="match status" value="2"/>
</dbReference>
<evidence type="ECO:0000256" key="6">
    <source>
        <dbReference type="ARBA" id="ARBA00022729"/>
    </source>
</evidence>
<evidence type="ECO:0000313" key="21">
    <source>
        <dbReference type="Proteomes" id="UP000230069"/>
    </source>
</evidence>